<gene>
    <name evidence="1" type="ORF">R4F53_25685</name>
</gene>
<sequence length="199" mass="22610">MSAVNERSLANQPSARSPMCRLCMARRGITDPVLCVVPQHITVCHRHRLWIGIPVRSLGDQRDLQNKPEVLAAAKRHAWLARRHSDVEVESAVRDARHFHRYWANAEKRAAITAFIDGVDVQLAVYPELVAIAATLLSQSTQPAECRRAESIELLRRINAQTDQTHTDTTPIEQWLHRQRLAALHVGRAAKRMAEWRSN</sequence>
<name>A0AAE4RH72_MYCIT</name>
<evidence type="ECO:0000313" key="2">
    <source>
        <dbReference type="Proteomes" id="UP001187143"/>
    </source>
</evidence>
<dbReference type="RefSeq" id="WP_317728783.1">
    <property type="nucleotide sequence ID" value="NZ_JAWLLC010000038.1"/>
</dbReference>
<dbReference type="Proteomes" id="UP001187143">
    <property type="component" value="Unassembled WGS sequence"/>
</dbReference>
<comment type="caution">
    <text evidence="1">The sequence shown here is derived from an EMBL/GenBank/DDBJ whole genome shotgun (WGS) entry which is preliminary data.</text>
</comment>
<dbReference type="AlphaFoldDB" id="A0AAE4RH72"/>
<accession>A0AAE4RH72</accession>
<dbReference type="EMBL" id="JAWLLD010000046">
    <property type="protein sequence ID" value="MDV7015665.1"/>
    <property type="molecule type" value="Genomic_DNA"/>
</dbReference>
<reference evidence="1" key="1">
    <citation type="submission" date="2023-10" db="EMBL/GenBank/DDBJ databases">
        <title>Characterization and genome sequence of Mycobacterium intracellulare ABSURDO, a novel pathogenic isolate with three colony morphotypes that vary in growth and acid-fastness.</title>
        <authorList>
            <person name="Jude B.A."/>
            <person name="Robinson R.T."/>
        </authorList>
    </citation>
    <scope>NUCLEOTIDE SEQUENCE</scope>
    <source>
        <strain evidence="1">ABSURDO Component B</strain>
    </source>
</reference>
<evidence type="ECO:0000313" key="1">
    <source>
        <dbReference type="EMBL" id="MDV7015665.1"/>
    </source>
</evidence>
<organism evidence="1 2">
    <name type="scientific">Mycobacterium intracellulare</name>
    <dbReference type="NCBI Taxonomy" id="1767"/>
    <lineage>
        <taxon>Bacteria</taxon>
        <taxon>Bacillati</taxon>
        <taxon>Actinomycetota</taxon>
        <taxon>Actinomycetes</taxon>
        <taxon>Mycobacteriales</taxon>
        <taxon>Mycobacteriaceae</taxon>
        <taxon>Mycobacterium</taxon>
        <taxon>Mycobacterium avium complex (MAC)</taxon>
    </lineage>
</organism>
<protein>
    <submittedName>
        <fullName evidence="1">Uncharacterized protein</fullName>
    </submittedName>
</protein>
<proteinExistence type="predicted"/>